<dbReference type="SUPFAM" id="SSF51735">
    <property type="entry name" value="NAD(P)-binding Rossmann-fold domains"/>
    <property type="match status" value="1"/>
</dbReference>
<dbReference type="AlphaFoldDB" id="A0AAE4C7M1"/>
<dbReference type="InterPro" id="IPR002347">
    <property type="entry name" value="SDR_fam"/>
</dbReference>
<proteinExistence type="predicted"/>
<reference evidence="2" key="1">
    <citation type="submission" date="2023-07" db="EMBL/GenBank/DDBJ databases">
        <title>Sequencing the genomes of 1000 actinobacteria strains.</title>
        <authorList>
            <person name="Klenk H.-P."/>
        </authorList>
    </citation>
    <scope>NUCLEOTIDE SEQUENCE</scope>
    <source>
        <strain evidence="2">DSM 44707</strain>
    </source>
</reference>
<evidence type="ECO:0000256" key="1">
    <source>
        <dbReference type="ARBA" id="ARBA00023002"/>
    </source>
</evidence>
<accession>A0AAE4C7M1</accession>
<sequence length="256" mass="27064">MSKTVVISGGTSGIGRATALARAARGDRVIVIGSRPDAPYRADLTTIAEVRRVAAEIARDHPVVDALVLCANRIFPRRTETPDGLEATFALYYLSRYLLGELLAPQLDAAGNPVIVNVSGTGITAGRVRWEDPQFTRGYGAIRAQVQAGRANDLLGVAHTGRARYVLYHPGFTRPGSHPNPLVSGVISGLARVAARPVDESARPIAAWIDAPPAAKLTAIDRGRPVPLSLRTLNPGDAARLRAYTEAAVARAAGRA</sequence>
<dbReference type="InterPro" id="IPR036291">
    <property type="entry name" value="NAD(P)-bd_dom_sf"/>
</dbReference>
<dbReference type="RefSeq" id="WP_310362289.1">
    <property type="nucleotide sequence ID" value="NZ_JAVDYB010000001.1"/>
</dbReference>
<gene>
    <name evidence="2" type="ORF">J2S41_000420</name>
</gene>
<dbReference type="GO" id="GO:0016491">
    <property type="term" value="F:oxidoreductase activity"/>
    <property type="evidence" value="ECO:0007669"/>
    <property type="project" value="UniProtKB-KW"/>
</dbReference>
<dbReference type="EMBL" id="JAVDYB010000001">
    <property type="protein sequence ID" value="MDR7273642.1"/>
    <property type="molecule type" value="Genomic_DNA"/>
</dbReference>
<dbReference type="PANTHER" id="PTHR47534">
    <property type="entry name" value="YALI0E05731P"/>
    <property type="match status" value="1"/>
</dbReference>
<evidence type="ECO:0000313" key="2">
    <source>
        <dbReference type="EMBL" id="MDR7273642.1"/>
    </source>
</evidence>
<dbReference type="Pfam" id="PF00106">
    <property type="entry name" value="adh_short"/>
    <property type="match status" value="1"/>
</dbReference>
<keyword evidence="1" id="KW-0560">Oxidoreductase</keyword>
<dbReference type="Gene3D" id="3.40.50.720">
    <property type="entry name" value="NAD(P)-binding Rossmann-like Domain"/>
    <property type="match status" value="1"/>
</dbReference>
<protein>
    <submittedName>
        <fullName evidence="2">NAD(P)-dependent dehydrogenase (Short-subunit alcohol dehydrogenase family)</fullName>
    </submittedName>
</protein>
<dbReference type="Proteomes" id="UP001183643">
    <property type="component" value="Unassembled WGS sequence"/>
</dbReference>
<name>A0AAE4C7M1_9ACTN</name>
<evidence type="ECO:0000313" key="3">
    <source>
        <dbReference type="Proteomes" id="UP001183643"/>
    </source>
</evidence>
<dbReference type="PANTHER" id="PTHR47534:SF3">
    <property type="entry name" value="ALCOHOL DEHYDROGENASE-LIKE C-TERMINAL DOMAIN-CONTAINING PROTEIN"/>
    <property type="match status" value="1"/>
</dbReference>
<keyword evidence="3" id="KW-1185">Reference proteome</keyword>
<organism evidence="2 3">
    <name type="scientific">Catenuloplanes atrovinosus</name>
    <dbReference type="NCBI Taxonomy" id="137266"/>
    <lineage>
        <taxon>Bacteria</taxon>
        <taxon>Bacillati</taxon>
        <taxon>Actinomycetota</taxon>
        <taxon>Actinomycetes</taxon>
        <taxon>Micromonosporales</taxon>
        <taxon>Micromonosporaceae</taxon>
        <taxon>Catenuloplanes</taxon>
    </lineage>
</organism>
<dbReference type="InterPro" id="IPR052228">
    <property type="entry name" value="Sec_Metab_Biosynth_Oxidored"/>
</dbReference>
<comment type="caution">
    <text evidence="2">The sequence shown here is derived from an EMBL/GenBank/DDBJ whole genome shotgun (WGS) entry which is preliminary data.</text>
</comment>